<organism evidence="3 4">
    <name type="scientific">Mycena alexandri</name>
    <dbReference type="NCBI Taxonomy" id="1745969"/>
    <lineage>
        <taxon>Eukaryota</taxon>
        <taxon>Fungi</taxon>
        <taxon>Dikarya</taxon>
        <taxon>Basidiomycota</taxon>
        <taxon>Agaricomycotina</taxon>
        <taxon>Agaricomycetes</taxon>
        <taxon>Agaricomycetidae</taxon>
        <taxon>Agaricales</taxon>
        <taxon>Marasmiineae</taxon>
        <taxon>Mycenaceae</taxon>
        <taxon>Mycena</taxon>
    </lineage>
</organism>
<evidence type="ECO:0000313" key="3">
    <source>
        <dbReference type="EMBL" id="KAJ7040501.1"/>
    </source>
</evidence>
<feature type="compositionally biased region" description="Polar residues" evidence="1">
    <location>
        <begin position="86"/>
        <end position="96"/>
    </location>
</feature>
<keyword evidence="4" id="KW-1185">Reference proteome</keyword>
<accession>A0AAD6T661</accession>
<proteinExistence type="predicted"/>
<evidence type="ECO:0000256" key="2">
    <source>
        <dbReference type="SAM" id="SignalP"/>
    </source>
</evidence>
<comment type="caution">
    <text evidence="3">The sequence shown here is derived from an EMBL/GenBank/DDBJ whole genome shotgun (WGS) entry which is preliminary data.</text>
</comment>
<reference evidence="3" key="1">
    <citation type="submission" date="2023-03" db="EMBL/GenBank/DDBJ databases">
        <title>Massive genome expansion in bonnet fungi (Mycena s.s.) driven by repeated elements and novel gene families across ecological guilds.</title>
        <authorList>
            <consortium name="Lawrence Berkeley National Laboratory"/>
            <person name="Harder C.B."/>
            <person name="Miyauchi S."/>
            <person name="Viragh M."/>
            <person name="Kuo A."/>
            <person name="Thoen E."/>
            <person name="Andreopoulos B."/>
            <person name="Lu D."/>
            <person name="Skrede I."/>
            <person name="Drula E."/>
            <person name="Henrissat B."/>
            <person name="Morin E."/>
            <person name="Kohler A."/>
            <person name="Barry K."/>
            <person name="LaButti K."/>
            <person name="Morin E."/>
            <person name="Salamov A."/>
            <person name="Lipzen A."/>
            <person name="Mereny Z."/>
            <person name="Hegedus B."/>
            <person name="Baldrian P."/>
            <person name="Stursova M."/>
            <person name="Weitz H."/>
            <person name="Taylor A."/>
            <person name="Grigoriev I.V."/>
            <person name="Nagy L.G."/>
            <person name="Martin F."/>
            <person name="Kauserud H."/>
        </authorList>
    </citation>
    <scope>NUCLEOTIDE SEQUENCE</scope>
    <source>
        <strain evidence="3">CBHHK200</strain>
    </source>
</reference>
<evidence type="ECO:0000256" key="1">
    <source>
        <dbReference type="SAM" id="MobiDB-lite"/>
    </source>
</evidence>
<evidence type="ECO:0000313" key="4">
    <source>
        <dbReference type="Proteomes" id="UP001218188"/>
    </source>
</evidence>
<feature type="chain" id="PRO_5042258021" evidence="2">
    <location>
        <begin position="19"/>
        <end position="303"/>
    </location>
</feature>
<feature type="region of interest" description="Disordered" evidence="1">
    <location>
        <begin position="212"/>
        <end position="303"/>
    </location>
</feature>
<feature type="signal peptide" evidence="2">
    <location>
        <begin position="1"/>
        <end position="18"/>
    </location>
</feature>
<protein>
    <submittedName>
        <fullName evidence="3">Uncharacterized protein</fullName>
    </submittedName>
</protein>
<dbReference type="Proteomes" id="UP001218188">
    <property type="component" value="Unassembled WGS sequence"/>
</dbReference>
<sequence>MVLVFALSSLSQVLFILAALKNLRHLASPLHPPSTPPTQVMSTAPHILMSRDEENTFIDSFIDYTGGMPLTPPPVATSSHMRRAPATTQESTSFPSRNSAALDLLATHVTLKRPSAVQNGGGGSLLPEKLVRATATANENGHSGNFLSQLLAPSLTELGIKSASVSTTFSQVGKVAEPILASTSSTAPLPLPTRRRKLNTLAIHLTNGGRSVFPAQLDSSIPEPDLSDPKPVWVSCFSDEPSTISGAERDDEDDVFHSSPPPSPSPAPARRKNGRGANKSHNRRDGALAPSARQNIPPSAAWS</sequence>
<gene>
    <name evidence="3" type="ORF">C8F04DRAFT_1082524</name>
</gene>
<name>A0AAD6T661_9AGAR</name>
<dbReference type="AlphaFoldDB" id="A0AAD6T661"/>
<feature type="compositionally biased region" description="Polar residues" evidence="1">
    <location>
        <begin position="292"/>
        <end position="303"/>
    </location>
</feature>
<feature type="compositionally biased region" description="Basic residues" evidence="1">
    <location>
        <begin position="269"/>
        <end position="282"/>
    </location>
</feature>
<keyword evidence="2" id="KW-0732">Signal</keyword>
<feature type="region of interest" description="Disordered" evidence="1">
    <location>
        <begin position="76"/>
        <end position="96"/>
    </location>
</feature>
<dbReference type="EMBL" id="JARJCM010000021">
    <property type="protein sequence ID" value="KAJ7040501.1"/>
    <property type="molecule type" value="Genomic_DNA"/>
</dbReference>